<comment type="caution">
    <text evidence="1">The sequence shown here is derived from an EMBL/GenBank/DDBJ whole genome shotgun (WGS) entry which is preliminary data.</text>
</comment>
<reference evidence="2" key="1">
    <citation type="submission" date="2017-04" db="EMBL/GenBank/DDBJ databases">
        <title>Function of individual gut microbiota members based on whole genome sequencing of pure cultures obtained from chicken caecum.</title>
        <authorList>
            <person name="Medvecky M."/>
            <person name="Cejkova D."/>
            <person name="Polansky O."/>
            <person name="Karasova D."/>
            <person name="Kubasova T."/>
            <person name="Cizek A."/>
            <person name="Rychlik I."/>
        </authorList>
    </citation>
    <scope>NUCLEOTIDE SEQUENCE [LARGE SCALE GENOMIC DNA]</scope>
    <source>
        <strain evidence="2">An175</strain>
    </source>
</reference>
<dbReference type="AlphaFoldDB" id="A0A1Y4MNI5"/>
<dbReference type="Proteomes" id="UP000196386">
    <property type="component" value="Unassembled WGS sequence"/>
</dbReference>
<proteinExistence type="predicted"/>
<dbReference type="EMBL" id="NFKP01000035">
    <property type="protein sequence ID" value="OUP67380.1"/>
    <property type="molecule type" value="Genomic_DNA"/>
</dbReference>
<dbReference type="SUPFAM" id="SSF69279">
    <property type="entry name" value="Phage tail proteins"/>
    <property type="match status" value="1"/>
</dbReference>
<protein>
    <recommendedName>
        <fullName evidence="3">Gp5/Type VI secretion system Vgr protein OB-fold domain-containing protein</fullName>
    </recommendedName>
</protein>
<sequence>MAKYSAADISLQGAFGVGRLRTLSLEAGVNRHAVLTYSGYIDESAGGSLAERKTQGEQMALEIGGTPVFRGVVSSVEVSGDNGLFILTVSCVSSSKLTDLTPHSRSFQDVRMSYGEMLERVYQAADDASIITPGGDCRIGAPLLQYQETDWAYTLRMAGRIGAAVVPNLTAQGAQVSFGLPKGNRYTVSPAETEYMIQRRNMHYIRSNLEYDDTRYKDFLQYTIRDSRLFRLGDRITIQDEELSVVELRIWMESGLVESEYLLGRERAFCAPRRNNEIQAGLTLSGTVLDTEGQTVKVHLDIDEEQEKSKAYSFPYAPQTNNGMYCMPQIGTKVMLRWKSGQDGDAVAIHCIRTNSIGDYNYRYFTTEFGKQLAMLPAALSFSGDSNSVKLQDSSGIAVKTSGHISLKAAKLLKIHSLKHVVIKTPELIKFSKAGTDAAIDVSGGNMHLHAPKVFVHGNLKGRILPAKPVYKRPLRMISAQLIAAAAGMIANGMSDPSKEEF</sequence>
<evidence type="ECO:0000313" key="2">
    <source>
        <dbReference type="Proteomes" id="UP000196386"/>
    </source>
</evidence>
<evidence type="ECO:0008006" key="3">
    <source>
        <dbReference type="Google" id="ProtNLM"/>
    </source>
</evidence>
<gene>
    <name evidence="1" type="ORF">B5F11_18480</name>
</gene>
<evidence type="ECO:0000313" key="1">
    <source>
        <dbReference type="EMBL" id="OUP67380.1"/>
    </source>
</evidence>
<name>A0A1Y4MNI5_9FIRM</name>
<dbReference type="RefSeq" id="WP_087303248.1">
    <property type="nucleotide sequence ID" value="NZ_NFKP01000035.1"/>
</dbReference>
<accession>A0A1Y4MNI5</accession>
<organism evidence="1 2">
    <name type="scientific">Anaerotruncus colihominis</name>
    <dbReference type="NCBI Taxonomy" id="169435"/>
    <lineage>
        <taxon>Bacteria</taxon>
        <taxon>Bacillati</taxon>
        <taxon>Bacillota</taxon>
        <taxon>Clostridia</taxon>
        <taxon>Eubacteriales</taxon>
        <taxon>Oscillospiraceae</taxon>
        <taxon>Anaerotruncus</taxon>
    </lineage>
</organism>